<keyword evidence="8 10" id="KW-0119">Carbohydrate metabolism</keyword>
<comment type="function">
    <text evidence="10">Allosteric enzyme that catalyzes the rate-limiting step in glycogen catabolism, the phosphorolytic cleavage of glycogen to produce glucose-1-phosphate, and plays a central role in maintaining cellular and organismal glucose homeostasis.</text>
</comment>
<dbReference type="PANTHER" id="PTHR11468">
    <property type="entry name" value="GLYCOGEN PHOSPHORYLASE"/>
    <property type="match status" value="1"/>
</dbReference>
<evidence type="ECO:0000256" key="5">
    <source>
        <dbReference type="ARBA" id="ARBA00022676"/>
    </source>
</evidence>
<evidence type="ECO:0000256" key="2">
    <source>
        <dbReference type="ARBA" id="ARBA00001933"/>
    </source>
</evidence>
<evidence type="ECO:0000256" key="1">
    <source>
        <dbReference type="ARBA" id="ARBA00001275"/>
    </source>
</evidence>
<evidence type="ECO:0000256" key="3">
    <source>
        <dbReference type="ARBA" id="ARBA00006047"/>
    </source>
</evidence>
<dbReference type="Proteomes" id="UP001177140">
    <property type="component" value="Unassembled WGS sequence"/>
</dbReference>
<keyword evidence="13" id="KW-1185">Reference proteome</keyword>
<keyword evidence="6 10" id="KW-0808">Transferase</keyword>
<dbReference type="PIRSF" id="PIRSF000460">
    <property type="entry name" value="Pprylas_GlgP"/>
    <property type="match status" value="1"/>
</dbReference>
<gene>
    <name evidence="12" type="ORF">MKW94_022518</name>
</gene>
<dbReference type="EMBL" id="JAJJMA010214228">
    <property type="protein sequence ID" value="MCL7040583.1"/>
    <property type="molecule type" value="Genomic_DNA"/>
</dbReference>
<keyword evidence="4" id="KW-0021">Allosteric enzyme</keyword>
<comment type="cofactor">
    <cofactor evidence="2 10">
        <name>pyridoxal 5'-phosphate</name>
        <dbReference type="ChEBI" id="CHEBI:597326"/>
    </cofactor>
</comment>
<dbReference type="PROSITE" id="PS00102">
    <property type="entry name" value="PHOSPHORYLASE"/>
    <property type="match status" value="1"/>
</dbReference>
<organism evidence="12 13">
    <name type="scientific">Papaver nudicaule</name>
    <name type="common">Iceland poppy</name>
    <dbReference type="NCBI Taxonomy" id="74823"/>
    <lineage>
        <taxon>Eukaryota</taxon>
        <taxon>Viridiplantae</taxon>
        <taxon>Streptophyta</taxon>
        <taxon>Embryophyta</taxon>
        <taxon>Tracheophyta</taxon>
        <taxon>Spermatophyta</taxon>
        <taxon>Magnoliopsida</taxon>
        <taxon>Ranunculales</taxon>
        <taxon>Papaveraceae</taxon>
        <taxon>Papaveroideae</taxon>
        <taxon>Papaver</taxon>
    </lineage>
</organism>
<comment type="caution">
    <text evidence="12">The sequence shown here is derived from an EMBL/GenBank/DDBJ whole genome shotgun (WGS) entry which is preliminary data.</text>
</comment>
<dbReference type="Gene3D" id="3.40.50.2000">
    <property type="entry name" value="Glycogen Phosphorylase B"/>
    <property type="match status" value="2"/>
</dbReference>
<evidence type="ECO:0000256" key="9">
    <source>
        <dbReference type="PIRSR" id="PIRSR000460-1"/>
    </source>
</evidence>
<feature type="modified residue" description="N6-(pyridoxal phosphate)lysine" evidence="9">
    <location>
        <position position="549"/>
    </location>
</feature>
<dbReference type="FunFam" id="3.40.50.2000:FF:000003">
    <property type="entry name" value="Alpha-1,4 glucan phosphorylase"/>
    <property type="match status" value="1"/>
</dbReference>
<name>A0AA41VG76_PAPNU</name>
<evidence type="ECO:0000256" key="8">
    <source>
        <dbReference type="ARBA" id="ARBA00023277"/>
    </source>
</evidence>
<sequence length="665" mass="75529">MGSDGKKHWVGGESIKAFAYDVPIPGYKTKTTINLRLWSTKVTSEGFDLDAFNSGDHVKAFEAQANAEKICYVLYPGDESMEGKTLRLKQQYTLCSASLQDIIARFERRSGSSVNWEDFPEKVAVQMNDTHPTLCIPELLRILIDVKGLSWEEAWNITRRTVAYTNHTVLPEALEKWSFDLMQKLLPRHVEIIELVETELLSTIVSEYGTEDLELLEKKIQAMRILDNVELPATIKEVFAKSEVSATDTDEKEILLKSVESSVKEDGKSDKVEKKDEEKDSKEKSSTKKKSFFKSDKNQPKLVRMANISVAGGHAVNGVAAIHSEIVKEEVFNDFYKMWPDKFQNKTNGVTPRRWIRFCNTDLSNIITKWTGTESWVLDTEKLAELRKFADKEDLQAEWRAAKRINKMKAVSFIKEKTGYTVSPDAMFDVQVKRIHEYKRQLLNILGIVYRYKKMKEMNAKERKEKFVPRVCIFGGKAFATYVQAKRIVKFIVDVGATINHDSEIGDLLKVIFVPDYNVSVAELLIPATELSQHISTAGMEASGTSNMKFSMNGCVLIGTLDGANVEIREEVGDDNFFLFGAEAHEIAKLRQERTDGKFVPDPRFEEVKAYVRSGVFGSNTYNELMGSLEGNEGYGRADYFLVGKDFPSYIECQDKVDEAYKDQK</sequence>
<dbReference type="GO" id="GO:0030170">
    <property type="term" value="F:pyridoxal phosphate binding"/>
    <property type="evidence" value="ECO:0007669"/>
    <property type="project" value="TreeGrafter"/>
</dbReference>
<feature type="region of interest" description="Disordered" evidence="11">
    <location>
        <begin position="266"/>
        <end position="296"/>
    </location>
</feature>
<proteinExistence type="inferred from homology"/>
<evidence type="ECO:0000256" key="10">
    <source>
        <dbReference type="RuleBase" id="RU000587"/>
    </source>
</evidence>
<evidence type="ECO:0000256" key="7">
    <source>
        <dbReference type="ARBA" id="ARBA00022898"/>
    </source>
</evidence>
<dbReference type="GO" id="GO:0005980">
    <property type="term" value="P:glycogen catabolic process"/>
    <property type="evidence" value="ECO:0007669"/>
    <property type="project" value="TreeGrafter"/>
</dbReference>
<dbReference type="InterPro" id="IPR000811">
    <property type="entry name" value="Glyco_trans_35"/>
</dbReference>
<dbReference type="GO" id="GO:0008184">
    <property type="term" value="F:glycogen phosphorylase activity"/>
    <property type="evidence" value="ECO:0007669"/>
    <property type="project" value="InterPro"/>
</dbReference>
<dbReference type="SUPFAM" id="SSF53756">
    <property type="entry name" value="UDP-Glycosyltransferase/glycogen phosphorylase"/>
    <property type="match status" value="1"/>
</dbReference>
<evidence type="ECO:0000313" key="13">
    <source>
        <dbReference type="Proteomes" id="UP001177140"/>
    </source>
</evidence>
<evidence type="ECO:0000313" key="12">
    <source>
        <dbReference type="EMBL" id="MCL7040583.1"/>
    </source>
</evidence>
<dbReference type="PANTHER" id="PTHR11468:SF28">
    <property type="entry name" value="ALPHA-GLUCAN PHOSPHORYLASE 1"/>
    <property type="match status" value="1"/>
</dbReference>
<feature type="compositionally biased region" description="Basic and acidic residues" evidence="11">
    <location>
        <begin position="266"/>
        <end position="286"/>
    </location>
</feature>
<keyword evidence="7 9" id="KW-0663">Pyridoxal phosphate</keyword>
<dbReference type="Pfam" id="PF00343">
    <property type="entry name" value="Phosphorylase"/>
    <property type="match status" value="2"/>
</dbReference>
<feature type="non-terminal residue" evidence="12">
    <location>
        <position position="665"/>
    </location>
</feature>
<dbReference type="EC" id="2.4.1.1" evidence="10"/>
<comment type="similarity">
    <text evidence="3 10">Belongs to the glycogen phosphorylase family.</text>
</comment>
<reference evidence="12" key="1">
    <citation type="submission" date="2022-03" db="EMBL/GenBank/DDBJ databases">
        <title>A functionally conserved STORR gene fusion in Papaver species that diverged 16.8 million years ago.</title>
        <authorList>
            <person name="Catania T."/>
        </authorList>
    </citation>
    <scope>NUCLEOTIDE SEQUENCE</scope>
    <source>
        <strain evidence="12">S-191538</strain>
    </source>
</reference>
<dbReference type="FunFam" id="3.40.50.2000:FF:000807">
    <property type="entry name" value="Alpha-glucan phosphorylase 2, cytosolic"/>
    <property type="match status" value="1"/>
</dbReference>
<dbReference type="AlphaFoldDB" id="A0AA41VG76"/>
<dbReference type="GO" id="GO:0005737">
    <property type="term" value="C:cytoplasm"/>
    <property type="evidence" value="ECO:0007669"/>
    <property type="project" value="TreeGrafter"/>
</dbReference>
<evidence type="ECO:0000256" key="11">
    <source>
        <dbReference type="SAM" id="MobiDB-lite"/>
    </source>
</evidence>
<accession>A0AA41VG76</accession>
<dbReference type="InterPro" id="IPR035090">
    <property type="entry name" value="Pyridoxal_P_attach_site"/>
</dbReference>
<keyword evidence="5 10" id="KW-0328">Glycosyltransferase</keyword>
<evidence type="ECO:0000256" key="4">
    <source>
        <dbReference type="ARBA" id="ARBA00022533"/>
    </source>
</evidence>
<protein>
    <recommendedName>
        <fullName evidence="10">Alpha-1,4 glucan phosphorylase</fullName>
        <ecNumber evidence="10">2.4.1.1</ecNumber>
    </recommendedName>
</protein>
<evidence type="ECO:0000256" key="6">
    <source>
        <dbReference type="ARBA" id="ARBA00022679"/>
    </source>
</evidence>
<comment type="catalytic activity">
    <reaction evidence="1 10">
        <text>[(1-&gt;4)-alpha-D-glucosyl](n) + phosphate = [(1-&gt;4)-alpha-D-glucosyl](n-1) + alpha-D-glucose 1-phosphate</text>
        <dbReference type="Rhea" id="RHEA:41732"/>
        <dbReference type="Rhea" id="RHEA-COMP:9584"/>
        <dbReference type="Rhea" id="RHEA-COMP:9586"/>
        <dbReference type="ChEBI" id="CHEBI:15444"/>
        <dbReference type="ChEBI" id="CHEBI:43474"/>
        <dbReference type="ChEBI" id="CHEBI:58601"/>
        <dbReference type="EC" id="2.4.1.1"/>
    </reaction>
</comment>